<reference evidence="2 3" key="1">
    <citation type="submission" date="2023-11" db="EMBL/GenBank/DDBJ databases">
        <title>Halocaridina rubra genome assembly.</title>
        <authorList>
            <person name="Smith C."/>
        </authorList>
    </citation>
    <scope>NUCLEOTIDE SEQUENCE [LARGE SCALE GENOMIC DNA]</scope>
    <source>
        <strain evidence="2">EP-1</strain>
        <tissue evidence="2">Whole</tissue>
    </source>
</reference>
<feature type="compositionally biased region" description="Polar residues" evidence="1">
    <location>
        <begin position="229"/>
        <end position="240"/>
    </location>
</feature>
<organism evidence="2 3">
    <name type="scientific">Halocaridina rubra</name>
    <name type="common">Hawaiian red shrimp</name>
    <dbReference type="NCBI Taxonomy" id="373956"/>
    <lineage>
        <taxon>Eukaryota</taxon>
        <taxon>Metazoa</taxon>
        <taxon>Ecdysozoa</taxon>
        <taxon>Arthropoda</taxon>
        <taxon>Crustacea</taxon>
        <taxon>Multicrustacea</taxon>
        <taxon>Malacostraca</taxon>
        <taxon>Eumalacostraca</taxon>
        <taxon>Eucarida</taxon>
        <taxon>Decapoda</taxon>
        <taxon>Pleocyemata</taxon>
        <taxon>Caridea</taxon>
        <taxon>Atyoidea</taxon>
        <taxon>Atyidae</taxon>
        <taxon>Halocaridina</taxon>
    </lineage>
</organism>
<feature type="region of interest" description="Disordered" evidence="1">
    <location>
        <begin position="208"/>
        <end position="240"/>
    </location>
</feature>
<evidence type="ECO:0000313" key="2">
    <source>
        <dbReference type="EMBL" id="KAK7072143.1"/>
    </source>
</evidence>
<gene>
    <name evidence="2" type="ORF">SK128_018248</name>
</gene>
<evidence type="ECO:0000313" key="3">
    <source>
        <dbReference type="Proteomes" id="UP001381693"/>
    </source>
</evidence>
<evidence type="ECO:0000256" key="1">
    <source>
        <dbReference type="SAM" id="MobiDB-lite"/>
    </source>
</evidence>
<feature type="region of interest" description="Disordered" evidence="1">
    <location>
        <begin position="135"/>
        <end position="162"/>
    </location>
</feature>
<proteinExistence type="predicted"/>
<dbReference type="Proteomes" id="UP001381693">
    <property type="component" value="Unassembled WGS sequence"/>
</dbReference>
<keyword evidence="3" id="KW-1185">Reference proteome</keyword>
<name>A0AAN9A210_HALRR</name>
<protein>
    <submittedName>
        <fullName evidence="2">Uncharacterized protein</fullName>
    </submittedName>
</protein>
<feature type="compositionally biased region" description="Low complexity" evidence="1">
    <location>
        <begin position="208"/>
        <end position="225"/>
    </location>
</feature>
<dbReference type="EMBL" id="JAXCGZ010013649">
    <property type="protein sequence ID" value="KAK7072143.1"/>
    <property type="molecule type" value="Genomic_DNA"/>
</dbReference>
<sequence>MNIGDPLNMWPILKSKILSVEIQHHHHGAVSSSGHALCGSSGTTSTNCPRPLTFQAGGVGGRGPLPAAPISREQLEPFLAALAALQKEQHCSNGDASDSSSLDNLSCEVLPPTTPQTSLESLQERIPRLRPARVYHGHASDGPPVAEANRHRTSRRGPHRASWCNSGIISQSIAHQADSPVLVEAPHPPGESVQVALGTHLVTFQATGGSRSISSSTSSSCSGVGEDYPSTSRRSSQHITAAHLPQTNLKKTLQEPSLTISSHAGKFILSEV</sequence>
<dbReference type="AlphaFoldDB" id="A0AAN9A210"/>
<comment type="caution">
    <text evidence="2">The sequence shown here is derived from an EMBL/GenBank/DDBJ whole genome shotgun (WGS) entry which is preliminary data.</text>
</comment>
<accession>A0AAN9A210</accession>